<dbReference type="SUPFAM" id="SSF52540">
    <property type="entry name" value="P-loop containing nucleoside triphosphate hydrolases"/>
    <property type="match status" value="1"/>
</dbReference>
<dbReference type="GO" id="GO:0016776">
    <property type="term" value="F:phosphotransferase activity, phosphate group as acceptor"/>
    <property type="evidence" value="ECO:0007669"/>
    <property type="project" value="InterPro"/>
</dbReference>
<name>A0AAW0CXY8_9AGAR</name>
<evidence type="ECO:0000256" key="2">
    <source>
        <dbReference type="ARBA" id="ARBA00022679"/>
    </source>
</evidence>
<evidence type="ECO:0000256" key="10">
    <source>
        <dbReference type="SAM" id="Coils"/>
    </source>
</evidence>
<proteinExistence type="inferred from homology"/>
<dbReference type="GO" id="GO:0005634">
    <property type="term" value="C:nucleus"/>
    <property type="evidence" value="ECO:0007669"/>
    <property type="project" value="UniProtKB-SubCell"/>
</dbReference>
<feature type="domain" description="Hook C-terminal" evidence="12">
    <location>
        <begin position="189"/>
        <end position="458"/>
    </location>
</feature>
<evidence type="ECO:0000259" key="13">
    <source>
        <dbReference type="Pfam" id="PF19047"/>
    </source>
</evidence>
<keyword evidence="6 9" id="KW-0665">Pyrimidine biosynthesis</keyword>
<comment type="function">
    <text evidence="9">Catalyzes the phosphorylation of pyrimidine nucleoside monophosphates at the expense of ATP. Plays an important role in de novo pyrimidine nucleotide biosynthesis. Has preference for UMP and dUMP as phosphate acceptors, but can also use CMP, dCMP and AMP.</text>
</comment>
<dbReference type="Pfam" id="PF19047">
    <property type="entry name" value="HOOK_N"/>
    <property type="match status" value="1"/>
</dbReference>
<feature type="binding site" evidence="9">
    <location>
        <position position="1071"/>
    </location>
    <ligand>
        <name>ATP</name>
        <dbReference type="ChEBI" id="CHEBI:30616"/>
    </ligand>
</feature>
<dbReference type="PRINTS" id="PR00094">
    <property type="entry name" value="ADENYLTKNASE"/>
</dbReference>
<keyword evidence="3 9" id="KW-0547">Nucleotide-binding</keyword>
<dbReference type="GO" id="GO:0006221">
    <property type="term" value="P:pyrimidine nucleotide biosynthetic process"/>
    <property type="evidence" value="ECO:0007669"/>
    <property type="project" value="UniProtKB-UniRule"/>
</dbReference>
<accession>A0AAW0CXY8</accession>
<dbReference type="AlphaFoldDB" id="A0AAW0CXY8"/>
<dbReference type="InterPro" id="IPR008636">
    <property type="entry name" value="Hook_C"/>
</dbReference>
<keyword evidence="10" id="KW-0175">Coiled coil</keyword>
<evidence type="ECO:0000256" key="6">
    <source>
        <dbReference type="ARBA" id="ARBA00022975"/>
    </source>
</evidence>
<dbReference type="GO" id="GO:0019205">
    <property type="term" value="F:nucleobase-containing compound kinase activity"/>
    <property type="evidence" value="ECO:0007669"/>
    <property type="project" value="InterPro"/>
</dbReference>
<feature type="binding site" evidence="9">
    <location>
        <position position="1026"/>
    </location>
    <ligand>
        <name>ATP</name>
        <dbReference type="ChEBI" id="CHEBI:30616"/>
    </ligand>
</feature>
<feature type="compositionally biased region" description="Acidic residues" evidence="11">
    <location>
        <begin position="455"/>
        <end position="466"/>
    </location>
</feature>
<dbReference type="SUPFAM" id="SSF116907">
    <property type="entry name" value="Hook domain"/>
    <property type="match status" value="1"/>
</dbReference>
<feature type="binding site" evidence="9">
    <location>
        <begin position="949"/>
        <end position="951"/>
    </location>
    <ligand>
        <name>a ribonucleoside 5'-phosphate</name>
        <dbReference type="ChEBI" id="CHEBI:58043"/>
    </ligand>
</feature>
<dbReference type="Proteomes" id="UP001383192">
    <property type="component" value="Unassembled WGS sequence"/>
</dbReference>
<dbReference type="InterPro" id="IPR036872">
    <property type="entry name" value="CH_dom_sf"/>
</dbReference>
<keyword evidence="7 9" id="KW-0539">Nucleus</keyword>
<dbReference type="EC" id="2.7.4.14" evidence="9"/>
<evidence type="ECO:0000256" key="4">
    <source>
        <dbReference type="ARBA" id="ARBA00022777"/>
    </source>
</evidence>
<evidence type="ECO:0000259" key="12">
    <source>
        <dbReference type="Pfam" id="PF05622"/>
    </source>
</evidence>
<comment type="catalytic activity">
    <reaction evidence="8 9">
        <text>UMP + ATP = UDP + ADP</text>
        <dbReference type="Rhea" id="RHEA:24400"/>
        <dbReference type="ChEBI" id="CHEBI:30616"/>
        <dbReference type="ChEBI" id="CHEBI:57865"/>
        <dbReference type="ChEBI" id="CHEBI:58223"/>
        <dbReference type="ChEBI" id="CHEBI:456216"/>
        <dbReference type="EC" id="2.7.4.14"/>
    </reaction>
</comment>
<evidence type="ECO:0000256" key="3">
    <source>
        <dbReference type="ARBA" id="ARBA00022741"/>
    </source>
</evidence>
<dbReference type="GO" id="GO:0006207">
    <property type="term" value="P:'de novo' pyrimidine nucleobase biosynthetic process"/>
    <property type="evidence" value="ECO:0007669"/>
    <property type="project" value="InterPro"/>
</dbReference>
<dbReference type="Pfam" id="PF05622">
    <property type="entry name" value="HOOK"/>
    <property type="match status" value="1"/>
</dbReference>
<evidence type="ECO:0000313" key="15">
    <source>
        <dbReference type="Proteomes" id="UP001383192"/>
    </source>
</evidence>
<keyword evidence="1 9" id="KW-0963">Cytoplasm</keyword>
<dbReference type="InterPro" id="IPR000850">
    <property type="entry name" value="Adenylat/UMP-CMP_kin"/>
</dbReference>
<dbReference type="GO" id="GO:0008017">
    <property type="term" value="F:microtubule binding"/>
    <property type="evidence" value="ECO:0007669"/>
    <property type="project" value="InterPro"/>
</dbReference>
<dbReference type="GO" id="GO:0005737">
    <property type="term" value="C:cytoplasm"/>
    <property type="evidence" value="ECO:0007669"/>
    <property type="project" value="UniProtKB-SubCell"/>
</dbReference>
<dbReference type="GO" id="GO:0005524">
    <property type="term" value="F:ATP binding"/>
    <property type="evidence" value="ECO:0007669"/>
    <property type="project" value="UniProtKB-KW"/>
</dbReference>
<evidence type="ECO:0000256" key="8">
    <source>
        <dbReference type="ARBA" id="ARBA00048116"/>
    </source>
</evidence>
<evidence type="ECO:0000313" key="14">
    <source>
        <dbReference type="EMBL" id="KAK7043729.1"/>
    </source>
</evidence>
<protein>
    <recommendedName>
        <fullName evidence="9">Uridylate kinase</fullName>
        <shortName evidence="9">UK</shortName>
        <ecNumber evidence="9">2.7.4.14</ecNumber>
    </recommendedName>
    <alternativeName>
        <fullName evidence="9">ATP:UMP phosphotransferase</fullName>
    </alternativeName>
    <alternativeName>
        <fullName evidence="9">Deoxycytidylate kinase</fullName>
        <shortName evidence="9">CK</shortName>
        <shortName evidence="9">dCMP kinase</shortName>
    </alternativeName>
    <alternativeName>
        <fullName evidence="9">Uridine monophosphate kinase</fullName>
        <shortName evidence="9">UMP kinase</shortName>
        <shortName evidence="9">UMPK</shortName>
    </alternativeName>
</protein>
<dbReference type="InterPro" id="IPR043936">
    <property type="entry name" value="HOOK_N"/>
</dbReference>
<dbReference type="CDD" id="cd01428">
    <property type="entry name" value="ADK"/>
    <property type="match status" value="1"/>
</dbReference>
<feature type="region of interest" description="LID" evidence="9">
    <location>
        <begin position="1025"/>
        <end position="1035"/>
    </location>
</feature>
<feature type="coiled-coil region" evidence="10">
    <location>
        <begin position="483"/>
        <end position="652"/>
    </location>
</feature>
<dbReference type="HAMAP" id="MF_00235">
    <property type="entry name" value="Adenylate_kinase_Adk"/>
    <property type="match status" value="1"/>
</dbReference>
<keyword evidence="5 9" id="KW-0067">ATP-binding</keyword>
<dbReference type="Gene3D" id="1.10.418.10">
    <property type="entry name" value="Calponin-like domain"/>
    <property type="match status" value="1"/>
</dbReference>
<gene>
    <name evidence="14" type="ORF">VNI00_008341</name>
</gene>
<evidence type="ECO:0000256" key="9">
    <source>
        <dbReference type="HAMAP-Rule" id="MF_03172"/>
    </source>
</evidence>
<sequence>MTDSRKEIDAFINFFATFELTRPVSSISDLADGAALFQVLSVVDADYFRESTSAQSSDNWVIRFGTLKRLYRLMTQYFSDVLQKPTSGLEVPNLQAIAKDFDVNATLSMCRLTIAIGVQCEKNKEFIEKIQGLSETDQHNLMRAIEQVMTRISSTSSSDGIGEATMTEDDHYYRIQSEKSQILTEKEALEKAYQALIEEHRQLQTSHEDMTSERDEALAQARQAKRELDNRRVDNKADVMARAEIDRLRGELQKSEDNLAAAESEVEHKNDLVADLTRKLEDAENRAAEGLKWKDKYDESRHANEKLQKMENVMDKYKKKLQEGAELRQTVKGLEKQNSDLVDKNAALEEEYRKVAAFKPLLESYKNQIADLESRNSSRAQEIDKLKFELEQTRTQLKISTEERAKDSETLELYQERVRELELASNKPPKRARSQTQSSDAHPQGEPLSEAVPQEGEEEDFDDDATEMGLGGELNDALSGTTMTDLKIQIKKLKRELESVRKNEADASNMLVMENLLEDANRMKQRYEADYLAAHREKLVLQKNLDEIRSGKSMGDGAEAAIALRQRLNETVDQLEELRKAHAELEVKFESQEKELTIAKSDLTLVNRDQLDILASLRESVNEDKAALEVDIEKLRKQNKELSDKNRMQLEQVNALLLEKVNLQSEGIGQREKMLQRERDFGELRATLSGKDLPEDIKSRLLALHEENVMLKETNKTTNEKLIKARQFIKEQDKLFREQHASQAGTAPAGTFEEARSQVKILEDDLARQKSLMKDLTKRYQREQALMLSVVHSMGMNTARGHLGGQRPSNSKPAWLSSVRNTNRLQRVARPSSYSPSPFRLVKMPAIIDKIANALHLNKGHSTASASPAFDEKKVIVIFVLGGPGVGKGTQCARLVQDFNFCHLSGSSVVTFGLSDIYTLVAGDLLRAEQNREGSEYGKLIKDCIKEGNIVPMEVTVKLLQNAMTAAINEKKGGEGWTDGRGRFLIDGFPRKMDQAEKFEEEVCKAAMVLFFTTTEEVMLERLLERGKTSGREDDNVESIKKRFHTYKDKTMPVVEHYEKLGKVAEIDSSPTVDEVHEKAKAVVQKVLDGIPPAASS</sequence>
<evidence type="ECO:0000256" key="11">
    <source>
        <dbReference type="SAM" id="MobiDB-lite"/>
    </source>
</evidence>
<feature type="region of interest" description="Disordered" evidence="11">
    <location>
        <begin position="421"/>
        <end position="478"/>
    </location>
</feature>
<feature type="region of interest" description="NMPbind" evidence="9">
    <location>
        <begin position="921"/>
        <end position="951"/>
    </location>
</feature>
<feature type="binding site" evidence="9">
    <location>
        <begin position="885"/>
        <end position="890"/>
    </location>
    <ligand>
        <name>ATP</name>
        <dbReference type="ChEBI" id="CHEBI:30616"/>
    </ligand>
</feature>
<dbReference type="InterPro" id="IPR027417">
    <property type="entry name" value="P-loop_NTPase"/>
</dbReference>
<dbReference type="Pfam" id="PF00406">
    <property type="entry name" value="ADK"/>
    <property type="match status" value="1"/>
</dbReference>
<evidence type="ECO:0000256" key="1">
    <source>
        <dbReference type="ARBA" id="ARBA00022490"/>
    </source>
</evidence>
<keyword evidence="4 9" id="KW-0418">Kinase</keyword>
<evidence type="ECO:0000256" key="7">
    <source>
        <dbReference type="ARBA" id="ARBA00023242"/>
    </source>
</evidence>
<comment type="subunit">
    <text evidence="9">Monomer.</text>
</comment>
<reference evidence="14 15" key="1">
    <citation type="submission" date="2024-01" db="EMBL/GenBank/DDBJ databases">
        <title>A draft genome for a cacao thread blight-causing isolate of Paramarasmius palmivorus.</title>
        <authorList>
            <person name="Baruah I.K."/>
            <person name="Bukari Y."/>
            <person name="Amoako-Attah I."/>
            <person name="Meinhardt L.W."/>
            <person name="Bailey B.A."/>
            <person name="Cohen S.P."/>
        </authorList>
    </citation>
    <scope>NUCLEOTIDE SEQUENCE [LARGE SCALE GENOMIC DNA]</scope>
    <source>
        <strain evidence="14 15">GH-12</strain>
    </source>
</reference>
<comment type="domain">
    <text evidence="9">Consists of three domains, a large central CORE domain and two small peripheral domains, NMPbind and LID, which undergo movements during catalysis. The LID domain closes over the site of phosphoryl transfer upon ATP binding. Assembling and dissambling the active center during each catalytic cycle provides an effective means to prevent ATP hydrolysis.</text>
</comment>
<feature type="binding site" evidence="9">
    <location>
        <position position="1032"/>
    </location>
    <ligand>
        <name>a ribonucleoside 5'-phosphate</name>
        <dbReference type="ChEBI" id="CHEBI:58043"/>
    </ligand>
</feature>
<comment type="subcellular location">
    <subcellularLocation>
        <location evidence="9">Cytoplasm</location>
    </subcellularLocation>
    <subcellularLocation>
        <location evidence="9">Nucleus</location>
    </subcellularLocation>
    <text evidence="9">Predominantly cytoplasmic.</text>
</comment>
<evidence type="ECO:0000256" key="5">
    <source>
        <dbReference type="ARBA" id="ARBA00022840"/>
    </source>
</evidence>
<keyword evidence="15" id="KW-1185">Reference proteome</keyword>
<organism evidence="14 15">
    <name type="scientific">Paramarasmius palmivorus</name>
    <dbReference type="NCBI Taxonomy" id="297713"/>
    <lineage>
        <taxon>Eukaryota</taxon>
        <taxon>Fungi</taxon>
        <taxon>Dikarya</taxon>
        <taxon>Basidiomycota</taxon>
        <taxon>Agaricomycotina</taxon>
        <taxon>Agaricomycetes</taxon>
        <taxon>Agaricomycetidae</taxon>
        <taxon>Agaricales</taxon>
        <taxon>Marasmiineae</taxon>
        <taxon>Marasmiaceae</taxon>
        <taxon>Paramarasmius</taxon>
    </lineage>
</organism>
<comment type="cofactor">
    <cofactor evidence="9">
        <name>Mg(2+)</name>
        <dbReference type="ChEBI" id="CHEBI:18420"/>
    </cofactor>
    <text evidence="9">Binds 1 Mg(2+) ion per monomer.</text>
</comment>
<feature type="binding site" evidence="9">
    <location>
        <position position="927"/>
    </location>
    <ligand>
        <name>a ribonucleoside 5'-phosphate</name>
        <dbReference type="ChEBI" id="CHEBI:58043"/>
    </ligand>
</feature>
<dbReference type="EMBL" id="JAYKXP010000028">
    <property type="protein sequence ID" value="KAK7043729.1"/>
    <property type="molecule type" value="Genomic_DNA"/>
</dbReference>
<feature type="binding site" evidence="9">
    <location>
        <begin position="988"/>
        <end position="991"/>
    </location>
    <ligand>
        <name>a ribonucleoside 5'-phosphate</name>
        <dbReference type="ChEBI" id="CHEBI:58043"/>
    </ligand>
</feature>
<comment type="similarity">
    <text evidence="9">Belongs to the adenylate kinase family. UMP-CMP kinase subfamily.</text>
</comment>
<dbReference type="HAMAP" id="MF_03172">
    <property type="entry name" value="Adenylate_kinase_UMP_CMP_kin"/>
    <property type="match status" value="1"/>
</dbReference>
<feature type="coiled-coil region" evidence="10">
    <location>
        <begin position="752"/>
        <end position="786"/>
    </location>
</feature>
<feature type="domain" description="HOOK N-terminal" evidence="13">
    <location>
        <begin position="8"/>
        <end position="146"/>
    </location>
</feature>
<dbReference type="GO" id="GO:0030705">
    <property type="term" value="P:cytoskeleton-dependent intracellular transport"/>
    <property type="evidence" value="ECO:0007669"/>
    <property type="project" value="InterPro"/>
</dbReference>
<feature type="binding site" evidence="9">
    <location>
        <position position="995"/>
    </location>
    <ligand>
        <name>a ribonucleoside 5'-phosphate</name>
        <dbReference type="ChEBI" id="CHEBI:58043"/>
    </ligand>
</feature>
<dbReference type="GO" id="GO:0031122">
    <property type="term" value="P:cytoplasmic microtubule organization"/>
    <property type="evidence" value="ECO:0007669"/>
    <property type="project" value="InterPro"/>
</dbReference>
<feature type="binding site" evidence="9">
    <location>
        <position position="1043"/>
    </location>
    <ligand>
        <name>a ribonucleoside 5'-phosphate</name>
        <dbReference type="ChEBI" id="CHEBI:58043"/>
    </ligand>
</feature>
<comment type="caution">
    <text evidence="14">The sequence shown here is derived from an EMBL/GenBank/DDBJ whole genome shotgun (WGS) entry which is preliminary data.</text>
</comment>
<dbReference type="InterPro" id="IPR006266">
    <property type="entry name" value="UMP_CMP_kinase"/>
</dbReference>
<dbReference type="InterPro" id="IPR033690">
    <property type="entry name" value="Adenylat_kinase_CS"/>
</dbReference>
<keyword evidence="2 9" id="KW-0808">Transferase</keyword>
<dbReference type="PROSITE" id="PS00113">
    <property type="entry name" value="ADENYLATE_KINASE"/>
    <property type="match status" value="1"/>
</dbReference>
<dbReference type="PANTHER" id="PTHR23359">
    <property type="entry name" value="NUCLEOTIDE KINASE"/>
    <property type="match status" value="1"/>
</dbReference>
<dbReference type="GO" id="GO:0009123">
    <property type="term" value="P:nucleoside monophosphate metabolic process"/>
    <property type="evidence" value="ECO:0007669"/>
    <property type="project" value="UniProtKB-ARBA"/>
</dbReference>
<dbReference type="Gene3D" id="3.40.50.300">
    <property type="entry name" value="P-loop containing nucleotide triphosphate hydrolases"/>
    <property type="match status" value="1"/>
</dbReference>
<dbReference type="CDD" id="cd22211">
    <property type="entry name" value="HkD_SF"/>
    <property type="match status" value="1"/>
</dbReference>